<dbReference type="PROSITE" id="PS51677">
    <property type="entry name" value="NODB"/>
    <property type="match status" value="1"/>
</dbReference>
<dbReference type="Proteomes" id="UP001084650">
    <property type="component" value="Unassembled WGS sequence"/>
</dbReference>
<organism evidence="4 5">
    <name type="scientific">Mycolicibacterium iranicum</name>
    <name type="common">Mycobacterium iranicum</name>
    <dbReference type="NCBI Taxonomy" id="912594"/>
    <lineage>
        <taxon>Bacteria</taxon>
        <taxon>Bacillati</taxon>
        <taxon>Actinomycetota</taxon>
        <taxon>Actinomycetes</taxon>
        <taxon>Mycobacteriales</taxon>
        <taxon>Mycobacteriaceae</taxon>
        <taxon>Mycolicibacterium</taxon>
    </lineage>
</organism>
<dbReference type="Gene3D" id="3.20.20.370">
    <property type="entry name" value="Glycoside hydrolase/deacetylase"/>
    <property type="match status" value="1"/>
</dbReference>
<dbReference type="PANTHER" id="PTHR34216">
    <property type="match status" value="1"/>
</dbReference>
<dbReference type="Pfam" id="PF01522">
    <property type="entry name" value="Polysacc_deac_1"/>
    <property type="match status" value="1"/>
</dbReference>
<dbReference type="InterPro" id="IPR002509">
    <property type="entry name" value="NODB_dom"/>
</dbReference>
<evidence type="ECO:0000313" key="5">
    <source>
        <dbReference type="Proteomes" id="UP001084650"/>
    </source>
</evidence>
<dbReference type="SUPFAM" id="SSF88713">
    <property type="entry name" value="Glycoside hydrolase/deacetylase"/>
    <property type="match status" value="1"/>
</dbReference>
<keyword evidence="5" id="KW-1185">Reference proteome</keyword>
<dbReference type="InterPro" id="IPR011330">
    <property type="entry name" value="Glyco_hydro/deAcase_b/a-brl"/>
</dbReference>
<accession>A0ABT4HKC1</accession>
<feature type="domain" description="NodB homology" evidence="3">
    <location>
        <begin position="75"/>
        <end position="258"/>
    </location>
</feature>
<evidence type="ECO:0000259" key="3">
    <source>
        <dbReference type="PROSITE" id="PS51677"/>
    </source>
</evidence>
<protein>
    <submittedName>
        <fullName evidence="4">Polysaccharide deacetylase family protein</fullName>
    </submittedName>
</protein>
<proteinExistence type="predicted"/>
<evidence type="ECO:0000256" key="2">
    <source>
        <dbReference type="ARBA" id="ARBA00022729"/>
    </source>
</evidence>
<reference evidence="4" key="1">
    <citation type="submission" date="2022-12" db="EMBL/GenBank/DDBJ databases">
        <title>Whole genome sequence of Mycolicibacterium iranicum strain SBH312.</title>
        <authorList>
            <person name="Jani J."/>
            <person name="Arifin Mustapha Z."/>
            <person name="Ahmed K."/>
            <person name="Kai Ling C."/>
        </authorList>
    </citation>
    <scope>NUCLEOTIDE SEQUENCE</scope>
    <source>
        <strain evidence="4">SBH312</strain>
    </source>
</reference>
<evidence type="ECO:0000313" key="4">
    <source>
        <dbReference type="EMBL" id="MCZ0730127.1"/>
    </source>
</evidence>
<gene>
    <name evidence="4" type="ORF">OY187_18940</name>
</gene>
<keyword evidence="2" id="KW-0732">Signal</keyword>
<comment type="caution">
    <text evidence="4">The sequence shown here is derived from an EMBL/GenBank/DDBJ whole genome shotgun (WGS) entry which is preliminary data.</text>
</comment>
<evidence type="ECO:0000256" key="1">
    <source>
        <dbReference type="ARBA" id="ARBA00004613"/>
    </source>
</evidence>
<dbReference type="PANTHER" id="PTHR34216:SF3">
    <property type="entry name" value="POLY-BETA-1,6-N-ACETYL-D-GLUCOSAMINE N-DEACETYLASE"/>
    <property type="match status" value="1"/>
</dbReference>
<dbReference type="RefSeq" id="WP_268786849.1">
    <property type="nucleotide sequence ID" value="NZ_JAPQYE010000008.1"/>
</dbReference>
<comment type="subcellular location">
    <subcellularLocation>
        <location evidence="1">Secreted</location>
    </subcellularLocation>
</comment>
<dbReference type="EMBL" id="JAPQYE010000008">
    <property type="protein sequence ID" value="MCZ0730127.1"/>
    <property type="molecule type" value="Genomic_DNA"/>
</dbReference>
<name>A0ABT4HKC1_MYCIR</name>
<dbReference type="InterPro" id="IPR051398">
    <property type="entry name" value="Polysacch_Deacetylase"/>
</dbReference>
<sequence length="258" mass="28596">MTASTAANSAKSADLAVMPLVLMYHSVAPYDEDPHEVTLTPHRFEQHMHWLHRRKLRGVSMTELLQAKAQGQGRGLVGLTFDDGYQDFLTYAIPTLQKFGFTATTFVLAGRLGGEDEWNRPAPVKTLMTKDEVRRVAAAGMEIGSHGLAHVKLTEVDDETLKAEAVHSRAILSELVGSEVTGFCYPFGKIEPRVVNAIKSAGYEYACAIWPSRTIGRHAIPRTYVHDRDTSWRLDAKRLVAGARVGNRFAVRRHRGAS</sequence>
<dbReference type="CDD" id="cd10918">
    <property type="entry name" value="CE4_NodB_like_5s_6s"/>
    <property type="match status" value="1"/>
</dbReference>